<dbReference type="PROSITE" id="PS50050">
    <property type="entry name" value="TNFR_NGFR_2"/>
    <property type="match status" value="2"/>
</dbReference>
<evidence type="ECO:0000256" key="2">
    <source>
        <dbReference type="SAM" id="MobiDB-lite"/>
    </source>
</evidence>
<evidence type="ECO:0000313" key="5">
    <source>
        <dbReference type="EMBL" id="KFO31612.1"/>
    </source>
</evidence>
<feature type="region of interest" description="Disordered" evidence="2">
    <location>
        <begin position="880"/>
        <end position="901"/>
    </location>
</feature>
<evidence type="ECO:0000256" key="3">
    <source>
        <dbReference type="SAM" id="Phobius"/>
    </source>
</evidence>
<dbReference type="CDD" id="cd13409">
    <property type="entry name" value="TNFRSF8"/>
    <property type="match status" value="1"/>
</dbReference>
<evidence type="ECO:0000259" key="4">
    <source>
        <dbReference type="PROSITE" id="PS50050"/>
    </source>
</evidence>
<name>A0A091DKJ0_FUKDA</name>
<dbReference type="PANTHER" id="PTHR47497:SF1">
    <property type="entry name" value="TUMOR NECROSIS FACTOR RECEPTOR SUPERFAMILY MEMBER 8"/>
    <property type="match status" value="1"/>
</dbReference>
<dbReference type="GO" id="GO:0007165">
    <property type="term" value="P:signal transduction"/>
    <property type="evidence" value="ECO:0007669"/>
    <property type="project" value="InterPro"/>
</dbReference>
<comment type="caution">
    <text evidence="1">Lacks conserved residue(s) required for the propagation of feature annotation.</text>
</comment>
<dbReference type="Proteomes" id="UP000028990">
    <property type="component" value="Unassembled WGS sequence"/>
</dbReference>
<feature type="domain" description="TNFR-Cys" evidence="4">
    <location>
        <begin position="436"/>
        <end position="478"/>
    </location>
</feature>
<keyword evidence="3" id="KW-0812">Transmembrane</keyword>
<evidence type="ECO:0000313" key="6">
    <source>
        <dbReference type="Proteomes" id="UP000028990"/>
    </source>
</evidence>
<feature type="transmembrane region" description="Helical" evidence="3">
    <location>
        <begin position="713"/>
        <end position="734"/>
    </location>
</feature>
<feature type="repeat" description="TNFR-Cys" evidence="1">
    <location>
        <begin position="436"/>
        <end position="478"/>
    </location>
</feature>
<dbReference type="InterPro" id="IPR034002">
    <property type="entry name" value="TNFRSF8_N"/>
</dbReference>
<keyword evidence="6" id="KW-1185">Reference proteome</keyword>
<dbReference type="AlphaFoldDB" id="A0A091DKJ0"/>
<dbReference type="STRING" id="885580.ENSFDAP00000018063"/>
<dbReference type="InterPro" id="IPR020416">
    <property type="entry name" value="TNFR_8"/>
</dbReference>
<feature type="compositionally biased region" description="Basic and acidic residues" evidence="2">
    <location>
        <begin position="825"/>
        <end position="836"/>
    </location>
</feature>
<feature type="region of interest" description="Disordered" evidence="2">
    <location>
        <begin position="519"/>
        <end position="560"/>
    </location>
</feature>
<dbReference type="InterPro" id="IPR001368">
    <property type="entry name" value="TNFR/NGFR_Cys_rich_reg"/>
</dbReference>
<dbReference type="SMART" id="SM00208">
    <property type="entry name" value="TNFR"/>
    <property type="match status" value="5"/>
</dbReference>
<keyword evidence="5" id="KW-0675">Receptor</keyword>
<dbReference type="Pfam" id="PF15734">
    <property type="entry name" value="MIIP"/>
    <property type="match status" value="1"/>
</dbReference>
<feature type="region of interest" description="Disordered" evidence="2">
    <location>
        <begin position="83"/>
        <end position="153"/>
    </location>
</feature>
<organism evidence="5 6">
    <name type="scientific">Fukomys damarensis</name>
    <name type="common">Damaraland mole rat</name>
    <name type="synonym">Cryptomys damarensis</name>
    <dbReference type="NCBI Taxonomy" id="885580"/>
    <lineage>
        <taxon>Eukaryota</taxon>
        <taxon>Metazoa</taxon>
        <taxon>Chordata</taxon>
        <taxon>Craniata</taxon>
        <taxon>Vertebrata</taxon>
        <taxon>Euteleostomi</taxon>
        <taxon>Mammalia</taxon>
        <taxon>Eutheria</taxon>
        <taxon>Euarchontoglires</taxon>
        <taxon>Glires</taxon>
        <taxon>Rodentia</taxon>
        <taxon>Hystricomorpha</taxon>
        <taxon>Bathyergidae</taxon>
        <taxon>Fukomys</taxon>
    </lineage>
</organism>
<dbReference type="eggNOG" id="ENOG502SNQ9">
    <property type="taxonomic scope" value="Eukaryota"/>
</dbReference>
<accession>A0A091DKJ0</accession>
<feature type="domain" description="TNFR-Cys" evidence="4">
    <location>
        <begin position="397"/>
        <end position="435"/>
    </location>
</feature>
<feature type="disulfide bond" evidence="1">
    <location>
        <begin position="460"/>
        <end position="478"/>
    </location>
</feature>
<dbReference type="InterPro" id="IPR031466">
    <property type="entry name" value="MIIP"/>
</dbReference>
<dbReference type="PRINTS" id="PR01923">
    <property type="entry name" value="TNFACTORR8"/>
</dbReference>
<gene>
    <name evidence="5" type="ORF">H920_06998</name>
</gene>
<proteinExistence type="predicted"/>
<evidence type="ECO:0000256" key="1">
    <source>
        <dbReference type="PROSITE-ProRule" id="PRU00206"/>
    </source>
</evidence>
<dbReference type="InterPro" id="IPR052862">
    <property type="entry name" value="TNFR_superfamily_member_8"/>
</dbReference>
<keyword evidence="3" id="KW-0472">Membrane</keyword>
<dbReference type="GO" id="GO:0004888">
    <property type="term" value="F:transmembrane signaling receptor activity"/>
    <property type="evidence" value="ECO:0007669"/>
    <property type="project" value="InterPro"/>
</dbReference>
<reference evidence="5 6" key="1">
    <citation type="submission" date="2013-11" db="EMBL/GenBank/DDBJ databases">
        <title>The Damaraland mole rat (Fukomys damarensis) genome and evolution of African mole rats.</title>
        <authorList>
            <person name="Gladyshev V.N."/>
            <person name="Fang X."/>
        </authorList>
    </citation>
    <scope>NUCLEOTIDE SEQUENCE [LARGE SCALE GENOMIC DNA]</scope>
    <source>
        <tissue evidence="5">Liver</tissue>
    </source>
</reference>
<feature type="region of interest" description="Disordered" evidence="2">
    <location>
        <begin position="812"/>
        <end position="836"/>
    </location>
</feature>
<dbReference type="Gene3D" id="2.10.50.10">
    <property type="entry name" value="Tumor Necrosis Factor Receptor, subunit A, domain 2"/>
    <property type="match status" value="3"/>
</dbReference>
<protein>
    <submittedName>
        <fullName evidence="5">Tumor necrosis factor receptor superfamily member 8</fullName>
    </submittedName>
</protein>
<keyword evidence="3" id="KW-1133">Transmembrane helix</keyword>
<dbReference type="GO" id="GO:0010972">
    <property type="term" value="P:negative regulation of G2/M transition of mitotic cell cycle"/>
    <property type="evidence" value="ECO:0007669"/>
    <property type="project" value="InterPro"/>
</dbReference>
<dbReference type="PANTHER" id="PTHR47497">
    <property type="entry name" value="TUMOR NECROSIS FACTOR RECEPTOR SUPERFAMILY MEMBER 8"/>
    <property type="match status" value="1"/>
</dbReference>
<keyword evidence="1" id="KW-1015">Disulfide bond</keyword>
<feature type="region of interest" description="Disordered" evidence="2">
    <location>
        <begin position="40"/>
        <end position="66"/>
    </location>
</feature>
<dbReference type="PROSITE" id="PS00652">
    <property type="entry name" value="TNFR_NGFR_1"/>
    <property type="match status" value="2"/>
</dbReference>
<sequence length="919" mass="98625">MVETEDLVQLRLHNLGLLRRLRAGQAALQCAVAQAVSELSVDSSSSSSDSETPLSPETSSARSSASCSQDQWRLLGPWDTAQAHSRVSSLPPAKCQRPGAPGPLRPRSAPLLATSDLRQPSTGQGDRGLREARALESNPAQQSRPCKPRVTFREESAVPESSWRLRPYLGYDWIAGSLDSSSPVSSRPKAFFSALQEFREAHREECILRLHQPHLQGRAGEDAEKDHECVFSYGVNRRLFLVPSDRGVPCHLCGTPRDQRGPETLEQPAQVQVSVPLSVLDPPHRYRVHRRKSFDASDTLALPQHCLLGWDIAPPKPERSAGPKSLDLWSSVSSVAPHRQLLAASHSRLERPLMATCARDPSRYYDRAARQCCYRCPPGSLPTQPCPQGPSDCREKQCEPDHYLDENGYCTACVTCSRDDLVEKAPCTRTSSRVCQCRPGMFCATSAANSCARCFPHSPCPKGMVLMAPGTAEKDTVCGQPSPGTSLACASPEACRTPASGSTHQAKPTVMSWASADARTRPLGGDAPLQLEDASRSRPTGFPESPFSTAEEPGADPGAALSQECLQGSADCRRKQCQLDHYLDVDSRCTACVSCVRDDLVEKAPCTWNSSRVCQCRPGMFCATSTANSCARCVACPVCAPGTAVTRLRGVAGEDTTYALPLLGTCPDCRIPESSEAPASTGPTLSPLADSVSTSAPVSLSSTGKPILDPGPVLFWVAVVLSVALASGSFLLCFQRACRVRICQKLHLCYPTHTFRPELERADSRSRRSLTWPRSDGSGTELGTGVLSVASPPVVETCANVGAACPESLLLLDASPPEGASPPRDPPEPRVSAEHTNNRIEKIYIMKADTVIVGSVKSEVPEGRGAVGLAGPGLEAELEVDQAPRYPEQETEPPPGSCGGVVMLSVEEEGKEEPWPCGK</sequence>
<dbReference type="Pfam" id="PF00020">
    <property type="entry name" value="TNFR_c6"/>
    <property type="match status" value="3"/>
</dbReference>
<dbReference type="EMBL" id="KN122257">
    <property type="protein sequence ID" value="KFO31612.1"/>
    <property type="molecule type" value="Genomic_DNA"/>
</dbReference>
<dbReference type="SUPFAM" id="SSF57586">
    <property type="entry name" value="TNF receptor-like"/>
    <property type="match status" value="2"/>
</dbReference>
<feature type="repeat" description="TNFR-Cys" evidence="1">
    <location>
        <begin position="397"/>
        <end position="435"/>
    </location>
</feature>
<dbReference type="GO" id="GO:0030336">
    <property type="term" value="P:negative regulation of cell migration"/>
    <property type="evidence" value="ECO:0007669"/>
    <property type="project" value="InterPro"/>
</dbReference>